<keyword evidence="2" id="KW-1185">Reference proteome</keyword>
<dbReference type="EMBL" id="MKGI01000079">
    <property type="protein sequence ID" value="OEL10193.1"/>
    <property type="molecule type" value="Genomic_DNA"/>
</dbReference>
<dbReference type="STRING" id="237258.SAMN04489756_103158"/>
<sequence>MKILYAIQGTGNGHVSRAREIIPILKKYGELDILISGTQADVNLDEEIKYQFKGFGFDFGTKGGIDYRGSFRKADFSQLIKDIRNLPVKDYDLVINDFEPITAWACKLRGKKSVALSHQSAFLSPKTPIISGIHLGEIILKNYAPATDKVGFHFERYDDFIRTPVIRSEIRNLKPENLGHYTVYLPAYSDEFILKKLSKHPGQKFQVFSKHTREDYSQENVEVYKVNNEKFNQSLAKSEGLLTGGGFEGPAEALFLGKKLLCVPMFHQYEQQCNALAAEKIGATVIWSEKEFDQKLNHWLKNAEPIQVNFPDETEEVIKNLIEKYS</sequence>
<dbReference type="OrthoDB" id="9793805at2"/>
<dbReference type="AlphaFoldDB" id="A0A1E5UB75"/>
<protein>
    <submittedName>
        <fullName evidence="1">Glycosyl transferase 1 family protein</fullName>
    </submittedName>
</protein>
<dbReference type="RefSeq" id="WP_069800776.1">
    <property type="nucleotide sequence ID" value="NZ_CP034157.1"/>
</dbReference>
<dbReference type="Gene3D" id="3.40.50.2000">
    <property type="entry name" value="Glycogen Phosphorylase B"/>
    <property type="match status" value="1"/>
</dbReference>
<evidence type="ECO:0000313" key="1">
    <source>
        <dbReference type="EMBL" id="OEL10193.1"/>
    </source>
</evidence>
<accession>A0A1E5UB75</accession>
<name>A0A1E5UB75_9FLAO</name>
<dbReference type="Pfam" id="PF13528">
    <property type="entry name" value="Glyco_trans_1_3"/>
    <property type="match status" value="1"/>
</dbReference>
<proteinExistence type="predicted"/>
<dbReference type="PATRIC" id="fig|237258.4.peg.1067"/>
<organism evidence="1 2">
    <name type="scientific">Cloacibacterium normanense</name>
    <dbReference type="NCBI Taxonomy" id="237258"/>
    <lineage>
        <taxon>Bacteria</taxon>
        <taxon>Pseudomonadati</taxon>
        <taxon>Bacteroidota</taxon>
        <taxon>Flavobacteriia</taxon>
        <taxon>Flavobacteriales</taxon>
        <taxon>Weeksellaceae</taxon>
    </lineage>
</organism>
<gene>
    <name evidence="1" type="ORF">BHF72_0887</name>
</gene>
<keyword evidence="1" id="KW-0808">Transferase</keyword>
<comment type="caution">
    <text evidence="1">The sequence shown here is derived from an EMBL/GenBank/DDBJ whole genome shotgun (WGS) entry which is preliminary data.</text>
</comment>
<reference evidence="1 2" key="1">
    <citation type="submission" date="2016-09" db="EMBL/GenBank/DDBJ databases">
        <authorList>
            <person name="Capua I."/>
            <person name="De Benedictis P."/>
            <person name="Joannis T."/>
            <person name="Lombin L.H."/>
            <person name="Cattoli G."/>
        </authorList>
    </citation>
    <scope>NUCLEOTIDE SEQUENCE [LARGE SCALE GENOMIC DNA]</scope>
    <source>
        <strain evidence="1 2">NRS-1</strain>
    </source>
</reference>
<dbReference type="GO" id="GO:0016740">
    <property type="term" value="F:transferase activity"/>
    <property type="evidence" value="ECO:0007669"/>
    <property type="project" value="UniProtKB-KW"/>
</dbReference>
<evidence type="ECO:0000313" key="2">
    <source>
        <dbReference type="Proteomes" id="UP000095601"/>
    </source>
</evidence>
<dbReference type="Proteomes" id="UP000095601">
    <property type="component" value="Unassembled WGS sequence"/>
</dbReference>
<dbReference type="KEGG" id="cnr:EB819_09125"/>